<dbReference type="PROSITE" id="PS51910">
    <property type="entry name" value="GH18_2"/>
    <property type="match status" value="1"/>
</dbReference>
<feature type="compositionally biased region" description="Polar residues" evidence="4">
    <location>
        <begin position="269"/>
        <end position="279"/>
    </location>
</feature>
<evidence type="ECO:0000313" key="8">
    <source>
        <dbReference type="Proteomes" id="UP000193920"/>
    </source>
</evidence>
<dbReference type="InterPro" id="IPR050314">
    <property type="entry name" value="Glycosyl_Hydrlase_18"/>
</dbReference>
<dbReference type="Pfam" id="PF00704">
    <property type="entry name" value="Glyco_hydro_18"/>
    <property type="match status" value="1"/>
</dbReference>
<sequence length="595" mass="66416">MVEISTSQSGIEGLCKNSKLSKSIIVYYPEWKYYDFPPKNIPFNKLTHINYAFAEIDSNDYSLDYDSSRFLELVETAHEKNKNIKVLMSIGGWTGSKYYSKMASSSSRRSKFVKSVKRMLEASDADGIDIDWEYPGTSGAYDDNFDAENDTNNLLKLLKELREAIGSSKIISAAVPFNTFEVDSRPLKDMSEFAELFDYVNIMAYDFAGSWSTVTSHQSSLYSISEDDNGYSLSGAVSNWINANFPSSKIVVGIPAYGRSWISGSSSNNGYLQRPSNSHPKGDEEDYIDSSSKRYSSTWKYKNIRKAIVKSTYKNSSGDWIRIWDSKSSVPFLFNTNTRQFITYDDPESVSLKADYVINKNLGGMMMWEIEEDTQDSELISTIYEKFISLTCNEANNILLGNKNIVNTGLNINLDGFSQDSSSYSSYSSSSKSSTTKSTTTRTTKKSTTKTTKKSTKKSSTKKSSKKKSSTKTKTKTTTTKRRTTTTTTTTTTNSISTYTSYNSGGGGGGSSCPNASKYKCCDSCKVSVDDGNKWGILNGEWCSITYDCLEKINQCWAEAYGYSCCTKCVSVVDISNNRKWGIENNRWCGIPSYC</sequence>
<feature type="region of interest" description="Disordered" evidence="4">
    <location>
        <begin position="423"/>
        <end position="492"/>
    </location>
</feature>
<keyword evidence="2" id="KW-0677">Repeat</keyword>
<evidence type="ECO:0000256" key="1">
    <source>
        <dbReference type="ARBA" id="ARBA00022729"/>
    </source>
</evidence>
<name>A0A1Y2B0J7_9FUNG</name>
<feature type="domain" description="GH18" evidence="6">
    <location>
        <begin position="22"/>
        <end position="390"/>
    </location>
</feature>
<feature type="domain" description="CBM10" evidence="5">
    <location>
        <begin position="555"/>
        <end position="592"/>
    </location>
</feature>
<dbReference type="SUPFAM" id="SSF54556">
    <property type="entry name" value="Chitinase insertion domain"/>
    <property type="match status" value="1"/>
</dbReference>
<feature type="compositionally biased region" description="Basic residues" evidence="4">
    <location>
        <begin position="443"/>
        <end position="484"/>
    </location>
</feature>
<dbReference type="GO" id="GO:0005576">
    <property type="term" value="C:extracellular region"/>
    <property type="evidence" value="ECO:0007669"/>
    <property type="project" value="TreeGrafter"/>
</dbReference>
<protein>
    <submittedName>
        <fullName evidence="7">Uncharacterized protein</fullName>
    </submittedName>
</protein>
<dbReference type="InterPro" id="IPR017853">
    <property type="entry name" value="GH"/>
</dbReference>
<feature type="domain" description="CBM10" evidence="5">
    <location>
        <begin position="512"/>
        <end position="546"/>
    </location>
</feature>
<proteinExistence type="predicted"/>
<dbReference type="SUPFAM" id="SSF51445">
    <property type="entry name" value="(Trans)glycosidases"/>
    <property type="match status" value="1"/>
</dbReference>
<dbReference type="OrthoDB" id="73875at2759"/>
<evidence type="ECO:0000313" key="7">
    <source>
        <dbReference type="EMBL" id="ORY28341.1"/>
    </source>
</evidence>
<dbReference type="InterPro" id="IPR002883">
    <property type="entry name" value="CBM10/Dockerin_dom"/>
</dbReference>
<dbReference type="SMART" id="SM00636">
    <property type="entry name" value="Glyco_18"/>
    <property type="match status" value="1"/>
</dbReference>
<keyword evidence="1" id="KW-0732">Signal</keyword>
<evidence type="ECO:0000259" key="5">
    <source>
        <dbReference type="PROSITE" id="PS51763"/>
    </source>
</evidence>
<dbReference type="InterPro" id="IPR011583">
    <property type="entry name" value="Chitinase_II/V-like_cat"/>
</dbReference>
<dbReference type="PANTHER" id="PTHR11177">
    <property type="entry name" value="CHITINASE"/>
    <property type="match status" value="1"/>
</dbReference>
<dbReference type="Gene3D" id="3.20.20.80">
    <property type="entry name" value="Glycosidases"/>
    <property type="match status" value="1"/>
</dbReference>
<dbReference type="Gene3D" id="3.90.1220.10">
    <property type="entry name" value="Cellulose docking domain, dockering"/>
    <property type="match status" value="2"/>
</dbReference>
<dbReference type="GO" id="GO:0005975">
    <property type="term" value="P:carbohydrate metabolic process"/>
    <property type="evidence" value="ECO:0007669"/>
    <property type="project" value="InterPro"/>
</dbReference>
<evidence type="ECO:0000256" key="2">
    <source>
        <dbReference type="ARBA" id="ARBA00022737"/>
    </source>
</evidence>
<feature type="non-terminal residue" evidence="7">
    <location>
        <position position="595"/>
    </location>
</feature>
<dbReference type="InterPro" id="IPR001223">
    <property type="entry name" value="Glyco_hydro18_cat"/>
</dbReference>
<comment type="caution">
    <text evidence="7">The sequence shown here is derived from an EMBL/GenBank/DDBJ whole genome shotgun (WGS) entry which is preliminary data.</text>
</comment>
<feature type="compositionally biased region" description="Low complexity" evidence="4">
    <location>
        <begin position="423"/>
        <end position="442"/>
    </location>
</feature>
<evidence type="ECO:0000256" key="3">
    <source>
        <dbReference type="ARBA" id="ARBA00022801"/>
    </source>
</evidence>
<dbReference type="Proteomes" id="UP000193920">
    <property type="component" value="Unassembled WGS sequence"/>
</dbReference>
<dbReference type="SUPFAM" id="SSF64571">
    <property type="entry name" value="Cellulose docking domain, dockering"/>
    <property type="match status" value="2"/>
</dbReference>
<dbReference type="STRING" id="1754190.A0A1Y2B0J7"/>
<dbReference type="GO" id="GO:0004568">
    <property type="term" value="F:chitinase activity"/>
    <property type="evidence" value="ECO:0007669"/>
    <property type="project" value="TreeGrafter"/>
</dbReference>
<keyword evidence="8" id="KW-1185">Reference proteome</keyword>
<evidence type="ECO:0000256" key="4">
    <source>
        <dbReference type="SAM" id="MobiDB-lite"/>
    </source>
</evidence>
<dbReference type="GO" id="GO:0008061">
    <property type="term" value="F:chitin binding"/>
    <property type="evidence" value="ECO:0007669"/>
    <property type="project" value="InterPro"/>
</dbReference>
<reference evidence="7 8" key="1">
    <citation type="submission" date="2016-08" db="EMBL/GenBank/DDBJ databases">
        <title>A Parts List for Fungal Cellulosomes Revealed by Comparative Genomics.</title>
        <authorList>
            <consortium name="DOE Joint Genome Institute"/>
            <person name="Haitjema C.H."/>
            <person name="Gilmore S.P."/>
            <person name="Henske J.K."/>
            <person name="Solomon K.V."/>
            <person name="De Groot R."/>
            <person name="Kuo A."/>
            <person name="Mondo S.J."/>
            <person name="Salamov A.A."/>
            <person name="Labutti K."/>
            <person name="Zhao Z."/>
            <person name="Chiniquy J."/>
            <person name="Barry K."/>
            <person name="Brewer H.M."/>
            <person name="Purvine S.O."/>
            <person name="Wright A.T."/>
            <person name="Boxma B."/>
            <person name="Van Alen T."/>
            <person name="Hackstein J.H."/>
            <person name="Baker S.E."/>
            <person name="Grigoriev I.V."/>
            <person name="O'Malley M.A."/>
        </authorList>
    </citation>
    <scope>NUCLEOTIDE SEQUENCE [LARGE SCALE GENOMIC DNA]</scope>
    <source>
        <strain evidence="7 8">G1</strain>
    </source>
</reference>
<dbReference type="Gene3D" id="3.10.50.10">
    <property type="match status" value="1"/>
</dbReference>
<dbReference type="InterPro" id="IPR029070">
    <property type="entry name" value="Chitinase_insertion_sf"/>
</dbReference>
<dbReference type="GO" id="GO:0006032">
    <property type="term" value="P:chitin catabolic process"/>
    <property type="evidence" value="ECO:0007669"/>
    <property type="project" value="TreeGrafter"/>
</dbReference>
<dbReference type="InterPro" id="IPR009034">
    <property type="entry name" value="Dockerin_dom_fun_sf"/>
</dbReference>
<dbReference type="EMBL" id="MCOG01000186">
    <property type="protein sequence ID" value="ORY28341.1"/>
    <property type="molecule type" value="Genomic_DNA"/>
</dbReference>
<dbReference type="PANTHER" id="PTHR11177:SF317">
    <property type="entry name" value="CHITINASE 12-RELATED"/>
    <property type="match status" value="1"/>
</dbReference>
<accession>A0A1Y2B0J7</accession>
<dbReference type="PROSITE" id="PS51763">
    <property type="entry name" value="CBM10"/>
    <property type="match status" value="2"/>
</dbReference>
<keyword evidence="3" id="KW-0378">Hydrolase</keyword>
<gene>
    <name evidence="7" type="ORF">LY90DRAFT_388095</name>
</gene>
<dbReference type="AlphaFoldDB" id="A0A1Y2B0J7"/>
<organism evidence="7 8">
    <name type="scientific">Neocallimastix californiae</name>
    <dbReference type="NCBI Taxonomy" id="1754190"/>
    <lineage>
        <taxon>Eukaryota</taxon>
        <taxon>Fungi</taxon>
        <taxon>Fungi incertae sedis</taxon>
        <taxon>Chytridiomycota</taxon>
        <taxon>Chytridiomycota incertae sedis</taxon>
        <taxon>Neocallimastigomycetes</taxon>
        <taxon>Neocallimastigales</taxon>
        <taxon>Neocallimastigaceae</taxon>
        <taxon>Neocallimastix</taxon>
    </lineage>
</organism>
<evidence type="ECO:0000259" key="6">
    <source>
        <dbReference type="PROSITE" id="PS51910"/>
    </source>
</evidence>
<dbReference type="Pfam" id="PF02013">
    <property type="entry name" value="CBM_10"/>
    <property type="match status" value="2"/>
</dbReference>
<feature type="region of interest" description="Disordered" evidence="4">
    <location>
        <begin position="269"/>
        <end position="289"/>
    </location>
</feature>